<keyword evidence="14 15" id="KW-0511">Multifunctional enzyme</keyword>
<dbReference type="EC" id="3.5.4.19" evidence="15"/>
<dbReference type="PANTHER" id="PTHR42945:SF1">
    <property type="entry name" value="HISTIDINE BIOSYNTHESIS BIFUNCTIONAL PROTEIN HIS7"/>
    <property type="match status" value="1"/>
</dbReference>
<dbReference type="GO" id="GO:0000105">
    <property type="term" value="P:L-histidine biosynthetic process"/>
    <property type="evidence" value="ECO:0007669"/>
    <property type="project" value="UniProtKB-UniRule"/>
</dbReference>
<dbReference type="SUPFAM" id="SSF141734">
    <property type="entry name" value="HisI-like"/>
    <property type="match status" value="1"/>
</dbReference>
<evidence type="ECO:0000256" key="14">
    <source>
        <dbReference type="ARBA" id="ARBA00023268"/>
    </source>
</evidence>
<dbReference type="HAMAP" id="MF_01020">
    <property type="entry name" value="HisE"/>
    <property type="match status" value="1"/>
</dbReference>
<evidence type="ECO:0000256" key="9">
    <source>
        <dbReference type="ARBA" id="ARBA00022605"/>
    </source>
</evidence>
<dbReference type="PANTHER" id="PTHR42945">
    <property type="entry name" value="HISTIDINE BIOSYNTHESIS BIFUNCTIONAL PROTEIN"/>
    <property type="match status" value="1"/>
</dbReference>
<dbReference type="Proteomes" id="UP000030598">
    <property type="component" value="Unassembled WGS sequence"/>
</dbReference>
<comment type="subcellular location">
    <subcellularLocation>
        <location evidence="3 15">Cytoplasm</location>
    </subcellularLocation>
</comment>
<evidence type="ECO:0000259" key="16">
    <source>
        <dbReference type="Pfam" id="PF01502"/>
    </source>
</evidence>
<organism evidence="17 18">
    <name type="scientific">Prochlorococcus marinus str. GP2</name>
    <dbReference type="NCBI Taxonomy" id="59925"/>
    <lineage>
        <taxon>Bacteria</taxon>
        <taxon>Bacillati</taxon>
        <taxon>Cyanobacteriota</taxon>
        <taxon>Cyanophyceae</taxon>
        <taxon>Synechococcales</taxon>
        <taxon>Prochlorococcaceae</taxon>
        <taxon>Prochlorococcus</taxon>
    </lineage>
</organism>
<keyword evidence="11 15" id="KW-0378">Hydrolase</keyword>
<evidence type="ECO:0000256" key="1">
    <source>
        <dbReference type="ARBA" id="ARBA00000024"/>
    </source>
</evidence>
<evidence type="ECO:0000313" key="17">
    <source>
        <dbReference type="EMBL" id="KGF88961.1"/>
    </source>
</evidence>
<comment type="similarity">
    <text evidence="7 15">In the N-terminal section; belongs to the PRA-CH family.</text>
</comment>
<dbReference type="NCBIfam" id="NF000768">
    <property type="entry name" value="PRK00051.1"/>
    <property type="match status" value="1"/>
</dbReference>
<dbReference type="NCBIfam" id="NF002747">
    <property type="entry name" value="PRK02759.1"/>
    <property type="match status" value="1"/>
</dbReference>
<feature type="region of interest" description="Phosphoribosyl-ATP pyrophosphohydrolase" evidence="15">
    <location>
        <begin position="131"/>
        <end position="220"/>
    </location>
</feature>
<dbReference type="Pfam" id="PF01503">
    <property type="entry name" value="PRA-PH"/>
    <property type="match status" value="1"/>
</dbReference>
<keyword evidence="9 15" id="KW-0028">Amino-acid biosynthesis</keyword>
<dbReference type="EC" id="3.6.1.31" evidence="15"/>
<evidence type="ECO:0000256" key="15">
    <source>
        <dbReference type="HAMAP-Rule" id="MF_01019"/>
    </source>
</evidence>
<dbReference type="InterPro" id="IPR008179">
    <property type="entry name" value="HisE"/>
</dbReference>
<dbReference type="eggNOG" id="COG0139">
    <property type="taxonomic scope" value="Bacteria"/>
</dbReference>
<evidence type="ECO:0000256" key="10">
    <source>
        <dbReference type="ARBA" id="ARBA00022741"/>
    </source>
</evidence>
<dbReference type="STRING" id="59925.EU91_0074"/>
<evidence type="ECO:0000256" key="2">
    <source>
        <dbReference type="ARBA" id="ARBA00001460"/>
    </source>
</evidence>
<evidence type="ECO:0000256" key="8">
    <source>
        <dbReference type="ARBA" id="ARBA00022490"/>
    </source>
</evidence>
<dbReference type="InterPro" id="IPR026660">
    <property type="entry name" value="PRA-CH"/>
</dbReference>
<dbReference type="GO" id="GO:0004636">
    <property type="term" value="F:phosphoribosyl-ATP diphosphatase activity"/>
    <property type="evidence" value="ECO:0007669"/>
    <property type="project" value="UniProtKB-UniRule"/>
</dbReference>
<evidence type="ECO:0000256" key="6">
    <source>
        <dbReference type="ARBA" id="ARBA00007731"/>
    </source>
</evidence>
<feature type="domain" description="Phosphoribosyl-AMP cyclohydrolase" evidence="16">
    <location>
        <begin position="35"/>
        <end position="109"/>
    </location>
</feature>
<dbReference type="FunFam" id="3.10.20.810:FF:000001">
    <property type="entry name" value="Histidine biosynthesis bifunctional protein HisIE"/>
    <property type="match status" value="1"/>
</dbReference>
<dbReference type="InterPro" id="IPR021130">
    <property type="entry name" value="PRib-ATP_PPHydrolase-like"/>
</dbReference>
<evidence type="ECO:0000313" key="18">
    <source>
        <dbReference type="Proteomes" id="UP000030598"/>
    </source>
</evidence>
<dbReference type="HAMAP" id="MF_01019">
    <property type="entry name" value="HisIE"/>
    <property type="match status" value="1"/>
</dbReference>
<evidence type="ECO:0000256" key="4">
    <source>
        <dbReference type="ARBA" id="ARBA00005169"/>
    </source>
</evidence>
<dbReference type="InterPro" id="IPR038019">
    <property type="entry name" value="PRib_AMP_CycHydrolase_sf"/>
</dbReference>
<evidence type="ECO:0000256" key="13">
    <source>
        <dbReference type="ARBA" id="ARBA00023102"/>
    </source>
</evidence>
<dbReference type="eggNOG" id="COG0140">
    <property type="taxonomic scope" value="Bacteria"/>
</dbReference>
<comment type="caution">
    <text evidence="17">The sequence shown here is derived from an EMBL/GenBank/DDBJ whole genome shotgun (WGS) entry which is preliminary data.</text>
</comment>
<dbReference type="SUPFAM" id="SSF101386">
    <property type="entry name" value="all-alpha NTP pyrophosphatases"/>
    <property type="match status" value="1"/>
</dbReference>
<evidence type="ECO:0000256" key="5">
    <source>
        <dbReference type="ARBA" id="ARBA00005204"/>
    </source>
</evidence>
<dbReference type="NCBIfam" id="TIGR03188">
    <property type="entry name" value="histidine_hisI"/>
    <property type="match status" value="1"/>
</dbReference>
<comment type="catalytic activity">
    <reaction evidence="1 15">
        <text>1-(5-phospho-beta-D-ribosyl)-5'-AMP + H2O = 1-(5-phospho-beta-D-ribosyl)-5-[(5-phospho-beta-D-ribosylamino)methylideneamino]imidazole-4-carboxamide</text>
        <dbReference type="Rhea" id="RHEA:20049"/>
        <dbReference type="ChEBI" id="CHEBI:15377"/>
        <dbReference type="ChEBI" id="CHEBI:58435"/>
        <dbReference type="ChEBI" id="CHEBI:59457"/>
        <dbReference type="EC" id="3.5.4.19"/>
    </reaction>
</comment>
<feature type="region of interest" description="Phosphoribosyl-AMP cyclohydrolase" evidence="15">
    <location>
        <begin position="1"/>
        <end position="130"/>
    </location>
</feature>
<protein>
    <recommendedName>
        <fullName evidence="15">Histidine biosynthesis bifunctional protein HisIE</fullName>
    </recommendedName>
    <domain>
        <recommendedName>
            <fullName evidence="15">Phosphoribosyl-AMP cyclohydrolase</fullName>
            <shortName evidence="15">PRA-CH</shortName>
            <ecNumber evidence="15">3.5.4.19</ecNumber>
        </recommendedName>
    </domain>
    <domain>
        <recommendedName>
            <fullName evidence="15">Phosphoribosyl-ATP pyrophosphatase</fullName>
            <shortName evidence="15">PRA-PH</shortName>
            <ecNumber evidence="15">3.6.1.31</ecNumber>
        </recommendedName>
    </domain>
</protein>
<gene>
    <name evidence="15" type="primary">hisI</name>
    <name evidence="15" type="synonym">hisIE</name>
    <name evidence="17" type="ORF">EU91_0074</name>
</gene>
<keyword evidence="8 15" id="KW-0963">Cytoplasm</keyword>
<evidence type="ECO:0000256" key="11">
    <source>
        <dbReference type="ARBA" id="ARBA00022801"/>
    </source>
</evidence>
<dbReference type="Pfam" id="PF01502">
    <property type="entry name" value="PRA-CH"/>
    <property type="match status" value="1"/>
</dbReference>
<comment type="similarity">
    <text evidence="6 15">In the C-terminal section; belongs to the PRA-PH family.</text>
</comment>
<accession>A0A0A1ZKB4</accession>
<keyword evidence="10 15" id="KW-0547">Nucleotide-binding</keyword>
<dbReference type="InterPro" id="IPR023019">
    <property type="entry name" value="His_synth_HisIE"/>
</dbReference>
<dbReference type="CDD" id="cd11534">
    <property type="entry name" value="NTP-PPase_HisIE_like"/>
    <property type="match status" value="1"/>
</dbReference>
<dbReference type="AlphaFoldDB" id="A0A0A1ZKB4"/>
<dbReference type="InterPro" id="IPR002496">
    <property type="entry name" value="PRib_AMP_CycHydrolase_dom"/>
</dbReference>
<comment type="pathway">
    <text evidence="4 15">Amino-acid biosynthesis; L-histidine biosynthesis; L-histidine from 5-phospho-alpha-D-ribose 1-diphosphate: step 3/9.</text>
</comment>
<dbReference type="HAMAP" id="MF_01021">
    <property type="entry name" value="HisI"/>
    <property type="match status" value="1"/>
</dbReference>
<evidence type="ECO:0000256" key="12">
    <source>
        <dbReference type="ARBA" id="ARBA00022840"/>
    </source>
</evidence>
<proteinExistence type="inferred from homology"/>
<keyword evidence="12 15" id="KW-0067">ATP-binding</keyword>
<dbReference type="EMBL" id="JNAH01000002">
    <property type="protein sequence ID" value="KGF88961.1"/>
    <property type="molecule type" value="Genomic_DNA"/>
</dbReference>
<comment type="pathway">
    <text evidence="5 15">Amino-acid biosynthesis; L-histidine biosynthesis; L-histidine from 5-phospho-alpha-D-ribose 1-diphosphate: step 2/9.</text>
</comment>
<dbReference type="GO" id="GO:0004635">
    <property type="term" value="F:phosphoribosyl-AMP cyclohydrolase activity"/>
    <property type="evidence" value="ECO:0007669"/>
    <property type="project" value="UniProtKB-UniRule"/>
</dbReference>
<dbReference type="UniPathway" id="UPA00031">
    <property type="reaction ID" value="UER00007"/>
</dbReference>
<evidence type="ECO:0000256" key="3">
    <source>
        <dbReference type="ARBA" id="ARBA00004496"/>
    </source>
</evidence>
<dbReference type="GO" id="GO:0005737">
    <property type="term" value="C:cytoplasm"/>
    <property type="evidence" value="ECO:0007669"/>
    <property type="project" value="UniProtKB-SubCell"/>
</dbReference>
<dbReference type="GO" id="GO:0005524">
    <property type="term" value="F:ATP binding"/>
    <property type="evidence" value="ECO:0007669"/>
    <property type="project" value="UniProtKB-KW"/>
</dbReference>
<comment type="catalytic activity">
    <reaction evidence="2 15">
        <text>1-(5-phospho-beta-D-ribosyl)-ATP + H2O = 1-(5-phospho-beta-D-ribosyl)-5'-AMP + diphosphate + H(+)</text>
        <dbReference type="Rhea" id="RHEA:22828"/>
        <dbReference type="ChEBI" id="CHEBI:15377"/>
        <dbReference type="ChEBI" id="CHEBI:15378"/>
        <dbReference type="ChEBI" id="CHEBI:33019"/>
        <dbReference type="ChEBI" id="CHEBI:59457"/>
        <dbReference type="ChEBI" id="CHEBI:73183"/>
        <dbReference type="EC" id="3.6.1.31"/>
    </reaction>
</comment>
<keyword evidence="13 15" id="KW-0368">Histidine biosynthesis</keyword>
<reference evidence="18" key="1">
    <citation type="journal article" date="2014" name="Sci. Data">
        <title>Genomes of diverse isolates of the marine cyanobacterium Prochlorococcus.</title>
        <authorList>
            <person name="Biller S."/>
            <person name="Berube P."/>
            <person name="Thompson J."/>
            <person name="Kelly L."/>
            <person name="Roggensack S."/>
            <person name="Awad L."/>
            <person name="Roache-Johnson K."/>
            <person name="Ding H."/>
            <person name="Giovannoni S.J."/>
            <person name="Moore L.R."/>
            <person name="Chisholm S.W."/>
        </authorList>
    </citation>
    <scope>NUCLEOTIDE SEQUENCE [LARGE SCALE GENOMIC DNA]</scope>
    <source>
        <strain evidence="18">GP2</strain>
    </source>
</reference>
<sequence>MMIYSTNFSIEDLRFDNNGLIPAIAQDWLDGSILMLAWMNKESLAMTLETKNVHYWSRSRSEIWRKGATSGSTQILKEIRFDCDNDALILLIEQNGSGACHTGEKSCFFNEIQINQNDKKEKKTTPFSNICSELFNTIHERSINPTEKSYTNHLLTKGSNTILKKIGEESAEFIMACKDNDKNSISNEAADLIYHLQVALKHKGVEWRDVLNVLESRRKN</sequence>
<dbReference type="Gene3D" id="1.10.287.1080">
    <property type="entry name" value="MazG-like"/>
    <property type="match status" value="1"/>
</dbReference>
<dbReference type="Gene3D" id="3.10.20.810">
    <property type="entry name" value="Phosphoribosyl-AMP cyclohydrolase"/>
    <property type="match status" value="1"/>
</dbReference>
<name>A0A0A1ZKB4_PROMR</name>
<evidence type="ECO:0000256" key="7">
    <source>
        <dbReference type="ARBA" id="ARBA00008299"/>
    </source>
</evidence>